<name>A0ACB8RFM5_9AGAM</name>
<organism evidence="1 2">
    <name type="scientific">Auriscalpium vulgare</name>
    <dbReference type="NCBI Taxonomy" id="40419"/>
    <lineage>
        <taxon>Eukaryota</taxon>
        <taxon>Fungi</taxon>
        <taxon>Dikarya</taxon>
        <taxon>Basidiomycota</taxon>
        <taxon>Agaricomycotina</taxon>
        <taxon>Agaricomycetes</taxon>
        <taxon>Russulales</taxon>
        <taxon>Auriscalpiaceae</taxon>
        <taxon>Auriscalpium</taxon>
    </lineage>
</organism>
<dbReference type="Proteomes" id="UP000814033">
    <property type="component" value="Unassembled WGS sequence"/>
</dbReference>
<gene>
    <name evidence="1" type="ORF">FA95DRAFT_1682542</name>
</gene>
<reference evidence="1" key="2">
    <citation type="journal article" date="2022" name="New Phytol.">
        <title>Evolutionary transition to the ectomycorrhizal habit in the genomes of a hyperdiverse lineage of mushroom-forming fungi.</title>
        <authorList>
            <person name="Looney B."/>
            <person name="Miyauchi S."/>
            <person name="Morin E."/>
            <person name="Drula E."/>
            <person name="Courty P.E."/>
            <person name="Kohler A."/>
            <person name="Kuo A."/>
            <person name="LaButti K."/>
            <person name="Pangilinan J."/>
            <person name="Lipzen A."/>
            <person name="Riley R."/>
            <person name="Andreopoulos W."/>
            <person name="He G."/>
            <person name="Johnson J."/>
            <person name="Nolan M."/>
            <person name="Tritt A."/>
            <person name="Barry K.W."/>
            <person name="Grigoriev I.V."/>
            <person name="Nagy L.G."/>
            <person name="Hibbett D."/>
            <person name="Henrissat B."/>
            <person name="Matheny P.B."/>
            <person name="Labbe J."/>
            <person name="Martin F.M."/>
        </authorList>
    </citation>
    <scope>NUCLEOTIDE SEQUENCE</scope>
    <source>
        <strain evidence="1">FP105234-sp</strain>
    </source>
</reference>
<sequence>MVRRRRNASEKKERSGPRPVDKKDARVKRWNKASDIPMDEEDQFHASRDKILLGGDDYADDDDGDEEEVFALKGMPASTDDEDEDEEGDEEDDEDAMDVDEDAPPAKRPSKGKAKATSQPQDASDASDAESEEEETWGRKKSAYYSSNAAELESDDEEANELEEQEAKRLQAKMRAGMVEDDFGLGDVVEVDAQEDEEAIHDLLEPAPKVVTRAVPLDKKAAIRHLETTSPETLALAYDWDETAWKIVRAQEKLKQLSADAPESLSLGMVHLHYQALLTYATTLAFYLHLRAGERYAQKPELLRTHPIYTRLLELKQALNTLEELEFDLSDSDIEGMNGTDDEDDEDLSLDDEDSSDIIGRILQSGRKSSRMELEDLAELLREAQEPVPSVPTKSALKKNKKPADIQPDEPPKKKRKTDKASAAPVFTFDLVEPEFVPTKKSAPTPVAVSADVYGDATALGAADAADKSARKRTLRFHTAKIESASARRQHARAALGGDDDVPYRERRKEKEERMKREAQARGRGGDGADLDDEEPEARRPSKADMGEVEGEGDEEGSGEEDADGYYSLVKKQKSASKEAKKADYEAAKAAARPDFNDADDANGPRSLTRAILKNRGLTPSRSKSVRNPRVKKRQKFDKAKKRVASQKAVYKGGIGDANKYQGEASGISKVVKSVQF</sequence>
<proteinExistence type="predicted"/>
<protein>
    <submittedName>
        <fullName evidence="1">Uncharacterized protein</fullName>
    </submittedName>
</protein>
<reference evidence="1" key="1">
    <citation type="submission" date="2021-02" db="EMBL/GenBank/DDBJ databases">
        <authorList>
            <consortium name="DOE Joint Genome Institute"/>
            <person name="Ahrendt S."/>
            <person name="Looney B.P."/>
            <person name="Miyauchi S."/>
            <person name="Morin E."/>
            <person name="Drula E."/>
            <person name="Courty P.E."/>
            <person name="Chicoki N."/>
            <person name="Fauchery L."/>
            <person name="Kohler A."/>
            <person name="Kuo A."/>
            <person name="Labutti K."/>
            <person name="Pangilinan J."/>
            <person name="Lipzen A."/>
            <person name="Riley R."/>
            <person name="Andreopoulos W."/>
            <person name="He G."/>
            <person name="Johnson J."/>
            <person name="Barry K.W."/>
            <person name="Grigoriev I.V."/>
            <person name="Nagy L."/>
            <person name="Hibbett D."/>
            <person name="Henrissat B."/>
            <person name="Matheny P.B."/>
            <person name="Labbe J."/>
            <person name="Martin F."/>
        </authorList>
    </citation>
    <scope>NUCLEOTIDE SEQUENCE</scope>
    <source>
        <strain evidence="1">FP105234-sp</strain>
    </source>
</reference>
<comment type="caution">
    <text evidence="1">The sequence shown here is derived from an EMBL/GenBank/DDBJ whole genome shotgun (WGS) entry which is preliminary data.</text>
</comment>
<evidence type="ECO:0000313" key="2">
    <source>
        <dbReference type="Proteomes" id="UP000814033"/>
    </source>
</evidence>
<keyword evidence="2" id="KW-1185">Reference proteome</keyword>
<evidence type="ECO:0000313" key="1">
    <source>
        <dbReference type="EMBL" id="KAI0042486.1"/>
    </source>
</evidence>
<dbReference type="EMBL" id="MU276064">
    <property type="protein sequence ID" value="KAI0042486.1"/>
    <property type="molecule type" value="Genomic_DNA"/>
</dbReference>
<accession>A0ACB8RFM5</accession>